<keyword evidence="2" id="KW-0472">Membrane</keyword>
<reference evidence="4 5" key="1">
    <citation type="submission" date="2016-10" db="EMBL/GenBank/DDBJ databases">
        <authorList>
            <person name="de Groot N.N."/>
        </authorList>
    </citation>
    <scope>NUCLEOTIDE SEQUENCE [LARGE SCALE GENOMIC DNA]</scope>
    <source>
        <strain evidence="4 5">CGMCC 1.9156</strain>
    </source>
</reference>
<name>A0A1I2EK33_9BACT</name>
<proteinExistence type="predicted"/>
<feature type="coiled-coil region" evidence="1">
    <location>
        <begin position="94"/>
        <end position="121"/>
    </location>
</feature>
<evidence type="ECO:0000256" key="2">
    <source>
        <dbReference type="SAM" id="Phobius"/>
    </source>
</evidence>
<dbReference type="EMBL" id="FONW01000002">
    <property type="protein sequence ID" value="SFE93109.1"/>
    <property type="molecule type" value="Genomic_DNA"/>
</dbReference>
<accession>A0A1I2EK33</accession>
<sequence>MIKDNEKMDELFRSKLEGFEQDPPSYVWDRIREQQAGKRRNVFFLYLKGTGVAAAVLLAFILGWQWQLDRQEEIPTLMSEKQEIVAPNQQAEGQDQAAAAVEELTAEAQVAESKQPELIERETEAKPVVREKQIEPLVAAARNVTQQVTQDEIAREQESFSLLNLLDIQLDEVFPEENQLAAINQKKITTNEALLSSVDQSRIQENARLLAANREAKQSGSWQVGAMVTPVYAISNNSQSNNYARDMAIANNNSDLNLGGGISVEYKTASKWSVQSGVYYSKLEQNSSNQPYRAENIYADAAPPSSDIQDELAYFNTAVAVRSGEMLMNTAAGVVALDNLPSNAKLSNSFESPSSQDGILLTATEFEQAFDYIEIPLIVRYQLLDAAFDIQLLGGINTSVLVANNAYARSQFGREHIGETRDMNTFNYSTSIGVGVGYGITNKISIHVEPQLKYFLGSLNDNPDVSFKPYTIGVSTGLSYHF</sequence>
<feature type="domain" description="Outer membrane protein beta-barrel" evidence="3">
    <location>
        <begin position="225"/>
        <end position="460"/>
    </location>
</feature>
<keyword evidence="1" id="KW-0175">Coiled coil</keyword>
<gene>
    <name evidence="4" type="ORF">SAMN05216283_102127</name>
</gene>
<organism evidence="4 5">
    <name type="scientific">Sunxiuqinia elliptica</name>
    <dbReference type="NCBI Taxonomy" id="655355"/>
    <lineage>
        <taxon>Bacteria</taxon>
        <taxon>Pseudomonadati</taxon>
        <taxon>Bacteroidota</taxon>
        <taxon>Bacteroidia</taxon>
        <taxon>Marinilabiliales</taxon>
        <taxon>Prolixibacteraceae</taxon>
        <taxon>Sunxiuqinia</taxon>
    </lineage>
</organism>
<evidence type="ECO:0000259" key="3">
    <source>
        <dbReference type="Pfam" id="PF13568"/>
    </source>
</evidence>
<dbReference type="STRING" id="655355.SAMN05216283_102127"/>
<dbReference type="RefSeq" id="WP_093918808.1">
    <property type="nucleotide sequence ID" value="NZ_FONW01000002.1"/>
</dbReference>
<dbReference type="Pfam" id="PF13568">
    <property type="entry name" value="OMP_b-brl_2"/>
    <property type="match status" value="1"/>
</dbReference>
<keyword evidence="2" id="KW-1133">Transmembrane helix</keyword>
<dbReference type="InterPro" id="IPR011250">
    <property type="entry name" value="OMP/PagP_B-barrel"/>
</dbReference>
<evidence type="ECO:0000256" key="1">
    <source>
        <dbReference type="SAM" id="Coils"/>
    </source>
</evidence>
<feature type="transmembrane region" description="Helical" evidence="2">
    <location>
        <begin position="42"/>
        <end position="66"/>
    </location>
</feature>
<evidence type="ECO:0000313" key="4">
    <source>
        <dbReference type="EMBL" id="SFE93109.1"/>
    </source>
</evidence>
<dbReference type="Proteomes" id="UP000198964">
    <property type="component" value="Unassembled WGS sequence"/>
</dbReference>
<protein>
    <submittedName>
        <fullName evidence="4">Outer membrane protein beta-barrel domain-containing protein</fullName>
    </submittedName>
</protein>
<dbReference type="SUPFAM" id="SSF56925">
    <property type="entry name" value="OMPA-like"/>
    <property type="match status" value="1"/>
</dbReference>
<dbReference type="InterPro" id="IPR025665">
    <property type="entry name" value="Beta-barrel_OMP_2"/>
</dbReference>
<keyword evidence="5" id="KW-1185">Reference proteome</keyword>
<evidence type="ECO:0000313" key="5">
    <source>
        <dbReference type="Proteomes" id="UP000198964"/>
    </source>
</evidence>
<dbReference type="AlphaFoldDB" id="A0A1I2EK33"/>
<keyword evidence="2" id="KW-0812">Transmembrane</keyword>